<keyword evidence="9" id="KW-1185">Reference proteome</keyword>
<dbReference type="InterPro" id="IPR001128">
    <property type="entry name" value="Cyt_P450"/>
</dbReference>
<accession>A0ABT8AK00</accession>
<evidence type="ECO:0000256" key="6">
    <source>
        <dbReference type="ARBA" id="ARBA00023033"/>
    </source>
</evidence>
<evidence type="ECO:0000313" key="8">
    <source>
        <dbReference type="EMBL" id="MDN3570202.1"/>
    </source>
</evidence>
<dbReference type="PRINTS" id="PR00463">
    <property type="entry name" value="EP450I"/>
</dbReference>
<dbReference type="InterPro" id="IPR002401">
    <property type="entry name" value="Cyt_P450_E_grp-I"/>
</dbReference>
<dbReference type="Pfam" id="PF00067">
    <property type="entry name" value="p450"/>
    <property type="match status" value="1"/>
</dbReference>
<gene>
    <name evidence="8" type="ORF">QWZ18_06135</name>
</gene>
<dbReference type="PROSITE" id="PS00086">
    <property type="entry name" value="CYTOCHROME_P450"/>
    <property type="match status" value="1"/>
</dbReference>
<evidence type="ECO:0000256" key="5">
    <source>
        <dbReference type="ARBA" id="ARBA00023004"/>
    </source>
</evidence>
<evidence type="ECO:0000256" key="3">
    <source>
        <dbReference type="ARBA" id="ARBA00022723"/>
    </source>
</evidence>
<dbReference type="RefSeq" id="WP_243987641.1">
    <property type="nucleotide sequence ID" value="NZ_BPQS01000033.1"/>
</dbReference>
<dbReference type="PANTHER" id="PTHR24291:SF50">
    <property type="entry name" value="BIFUNCTIONAL ALBAFLAVENONE MONOOXYGENASE_TERPENE SYNTHASE"/>
    <property type="match status" value="1"/>
</dbReference>
<dbReference type="PRINTS" id="PR00385">
    <property type="entry name" value="P450"/>
</dbReference>
<evidence type="ECO:0000256" key="4">
    <source>
        <dbReference type="ARBA" id="ARBA00023002"/>
    </source>
</evidence>
<evidence type="ECO:0000256" key="1">
    <source>
        <dbReference type="ARBA" id="ARBA00010617"/>
    </source>
</evidence>
<comment type="caution">
    <text evidence="8">The sequence shown here is derived from an EMBL/GenBank/DDBJ whole genome shotgun (WGS) entry which is preliminary data.</text>
</comment>
<evidence type="ECO:0000313" key="9">
    <source>
        <dbReference type="Proteomes" id="UP001244297"/>
    </source>
</evidence>
<sequence>MTSVGTFRVCEPGGIPFREAFAEAIALPSVLATMLRSLIEAWPDDVYSQPLVTTRFLGSRTTYVCDPRHIHSLLVDHAGALERESFMLRALGPALGSGILTADGSHWRGQRRTSAPMFRPDRVRGFVPVIAQAAQDTRERWLREGSAFGERDILPEMMRTTFDVIVATMVSGDSQLKVEPFGRAIDTYLGQTTWKIALGMLNAPDWTPHPGARAGAAAARYLRSEVARTVARRRERGEPGTDLLGLLLQAQDPETGQALSDESLVDNLLTFVAAGHETTALALTWTLRMLAEHPQIEQRVLAEISGLDQDPAVDPDAADRLAYTRQVVLEVLRLYPPAPLIVRRATADIRLGDRIVRAGESVHVPIYAVHRHELLWNRPQMFDPDRFAPGAAASRDRYAFLPFGAGPRVCIGMGLALTECLVILATLLPAFRFVPAKAEMPPSQFRVTLRPKGGMPMKIVPRHAL</sequence>
<keyword evidence="4 7" id="KW-0560">Oxidoreductase</keyword>
<dbReference type="InterPro" id="IPR017972">
    <property type="entry name" value="Cyt_P450_CS"/>
</dbReference>
<keyword evidence="2 7" id="KW-0349">Heme</keyword>
<evidence type="ECO:0000256" key="7">
    <source>
        <dbReference type="RuleBase" id="RU000461"/>
    </source>
</evidence>
<dbReference type="SUPFAM" id="SSF48264">
    <property type="entry name" value="Cytochrome P450"/>
    <property type="match status" value="1"/>
</dbReference>
<keyword evidence="3 7" id="KW-0479">Metal-binding</keyword>
<protein>
    <submittedName>
        <fullName evidence="8">Cytochrome P450</fullName>
    </submittedName>
</protein>
<evidence type="ECO:0000256" key="2">
    <source>
        <dbReference type="ARBA" id="ARBA00022617"/>
    </source>
</evidence>
<dbReference type="Gene3D" id="1.10.630.10">
    <property type="entry name" value="Cytochrome P450"/>
    <property type="match status" value="1"/>
</dbReference>
<name>A0ABT8AK00_9HYPH</name>
<reference evidence="9" key="1">
    <citation type="journal article" date="2019" name="Int. J. Syst. Evol. Microbiol.">
        <title>The Global Catalogue of Microorganisms (GCM) 10K type strain sequencing project: providing services to taxonomists for standard genome sequencing and annotation.</title>
        <authorList>
            <consortium name="The Broad Institute Genomics Platform"/>
            <consortium name="The Broad Institute Genome Sequencing Center for Infectious Disease"/>
            <person name="Wu L."/>
            <person name="Ma J."/>
        </authorList>
    </citation>
    <scope>NUCLEOTIDE SEQUENCE [LARGE SCALE GENOMIC DNA]</scope>
    <source>
        <strain evidence="9">CECT 7806</strain>
    </source>
</reference>
<organism evidence="8 9">
    <name type="scientific">Methylobacterium longum</name>
    <dbReference type="NCBI Taxonomy" id="767694"/>
    <lineage>
        <taxon>Bacteria</taxon>
        <taxon>Pseudomonadati</taxon>
        <taxon>Pseudomonadota</taxon>
        <taxon>Alphaproteobacteria</taxon>
        <taxon>Hyphomicrobiales</taxon>
        <taxon>Methylobacteriaceae</taxon>
        <taxon>Methylobacterium</taxon>
    </lineage>
</organism>
<dbReference type="InterPro" id="IPR050196">
    <property type="entry name" value="Cytochrome_P450_Monoox"/>
</dbReference>
<keyword evidence="6 7" id="KW-0503">Monooxygenase</keyword>
<keyword evidence="5 7" id="KW-0408">Iron</keyword>
<proteinExistence type="inferred from homology"/>
<dbReference type="InterPro" id="IPR036396">
    <property type="entry name" value="Cyt_P450_sf"/>
</dbReference>
<comment type="similarity">
    <text evidence="1 7">Belongs to the cytochrome P450 family.</text>
</comment>
<dbReference type="PANTHER" id="PTHR24291">
    <property type="entry name" value="CYTOCHROME P450 FAMILY 4"/>
    <property type="match status" value="1"/>
</dbReference>
<dbReference type="Proteomes" id="UP001244297">
    <property type="component" value="Unassembled WGS sequence"/>
</dbReference>
<dbReference type="EMBL" id="JAUFPT010000016">
    <property type="protein sequence ID" value="MDN3570202.1"/>
    <property type="molecule type" value="Genomic_DNA"/>
</dbReference>